<name>A0A8T1V3I5_9STRA</name>
<gene>
    <name evidence="2" type="ORF">PHYPSEUDO_001082</name>
</gene>
<dbReference type="EMBL" id="JAGDFM010001144">
    <property type="protein sequence ID" value="KAG7375476.1"/>
    <property type="molecule type" value="Genomic_DNA"/>
</dbReference>
<evidence type="ECO:0000313" key="3">
    <source>
        <dbReference type="Proteomes" id="UP000694044"/>
    </source>
</evidence>
<dbReference type="PANTHER" id="PTHR43102">
    <property type="entry name" value="SLR1143 PROTEIN"/>
    <property type="match status" value="1"/>
</dbReference>
<comment type="caution">
    <text evidence="2">The sequence shown here is derived from an EMBL/GenBank/DDBJ whole genome shotgun (WGS) entry which is preliminary data.</text>
</comment>
<feature type="compositionally biased region" description="Low complexity" evidence="1">
    <location>
        <begin position="20"/>
        <end position="34"/>
    </location>
</feature>
<reference evidence="2" key="1">
    <citation type="submission" date="2021-02" db="EMBL/GenBank/DDBJ databases">
        <authorList>
            <person name="Palmer J.M."/>
        </authorList>
    </citation>
    <scope>NUCLEOTIDE SEQUENCE</scope>
    <source>
        <strain evidence="2">SCRP734</strain>
    </source>
</reference>
<feature type="region of interest" description="Disordered" evidence="1">
    <location>
        <begin position="14"/>
        <end position="52"/>
    </location>
</feature>
<proteinExistence type="predicted"/>
<dbReference type="AlphaFoldDB" id="A0A8T1V3I5"/>
<protein>
    <submittedName>
        <fullName evidence="2">Uncharacterized protein</fullName>
    </submittedName>
</protein>
<keyword evidence="3" id="KW-1185">Reference proteome</keyword>
<sequence>MNLSTVRGILEEAGRRSRQVSVDASSMPSPDPSMLTQQSDDNLKQEMARPLSDEEMLARARAAYRSGDFTSLAAGPEANGPWKRVKAVGRFVVFRRETGGPNELEAMCAGRLDASLEEVASILRSSSEAEHNAAMAGLYAKNFIFGSYERDVPCSENQEQHLAEDDAVMDSIEQLAVKTKSFARTAMLGNNEQWCYFDYFRRKTERDGFTISKRALGPSEVTPGRIVGDNARVDQLHGLNASYLKVTENRQVAIVKAILGAAAHKSD</sequence>
<dbReference type="Proteomes" id="UP000694044">
    <property type="component" value="Unassembled WGS sequence"/>
</dbReference>
<evidence type="ECO:0000313" key="2">
    <source>
        <dbReference type="EMBL" id="KAG7375476.1"/>
    </source>
</evidence>
<accession>A0A8T1V3I5</accession>
<evidence type="ECO:0000256" key="1">
    <source>
        <dbReference type="SAM" id="MobiDB-lite"/>
    </source>
</evidence>
<dbReference type="OrthoDB" id="97747at2759"/>
<dbReference type="PANTHER" id="PTHR43102:SF2">
    <property type="entry name" value="GAF DOMAIN-CONTAINING PROTEIN"/>
    <property type="match status" value="1"/>
</dbReference>
<organism evidence="2 3">
    <name type="scientific">Phytophthora pseudosyringae</name>
    <dbReference type="NCBI Taxonomy" id="221518"/>
    <lineage>
        <taxon>Eukaryota</taxon>
        <taxon>Sar</taxon>
        <taxon>Stramenopiles</taxon>
        <taxon>Oomycota</taxon>
        <taxon>Peronosporomycetes</taxon>
        <taxon>Peronosporales</taxon>
        <taxon>Peronosporaceae</taxon>
        <taxon>Phytophthora</taxon>
    </lineage>
</organism>